<gene>
    <name evidence="1" type="ORF">Fot_03408</name>
</gene>
<protein>
    <submittedName>
        <fullName evidence="1">Uncharacterized protein</fullName>
    </submittedName>
</protein>
<dbReference type="Pfam" id="PF00071">
    <property type="entry name" value="Ras"/>
    <property type="match status" value="1"/>
</dbReference>
<dbReference type="Gene3D" id="3.40.50.300">
    <property type="entry name" value="P-loop containing nucleotide triphosphate hydrolases"/>
    <property type="match status" value="1"/>
</dbReference>
<dbReference type="PANTHER" id="PTHR47979">
    <property type="entry name" value="DRAB11-RELATED"/>
    <property type="match status" value="1"/>
</dbReference>
<dbReference type="InterPro" id="IPR027417">
    <property type="entry name" value="P-loop_NTPase"/>
</dbReference>
<proteinExistence type="predicted"/>
<dbReference type="SMART" id="SM00175">
    <property type="entry name" value="RAB"/>
    <property type="match status" value="1"/>
</dbReference>
<name>A0ABD1X9N2_9LAMI</name>
<keyword evidence="2" id="KW-1185">Reference proteome</keyword>
<dbReference type="SUPFAM" id="SSF52540">
    <property type="entry name" value="P-loop containing nucleoside triphosphate hydrolases"/>
    <property type="match status" value="1"/>
</dbReference>
<organism evidence="1 2">
    <name type="scientific">Forsythia ovata</name>
    <dbReference type="NCBI Taxonomy" id="205694"/>
    <lineage>
        <taxon>Eukaryota</taxon>
        <taxon>Viridiplantae</taxon>
        <taxon>Streptophyta</taxon>
        <taxon>Embryophyta</taxon>
        <taxon>Tracheophyta</taxon>
        <taxon>Spermatophyta</taxon>
        <taxon>Magnoliopsida</taxon>
        <taxon>eudicotyledons</taxon>
        <taxon>Gunneridae</taxon>
        <taxon>Pentapetalae</taxon>
        <taxon>asterids</taxon>
        <taxon>lamiids</taxon>
        <taxon>Lamiales</taxon>
        <taxon>Oleaceae</taxon>
        <taxon>Forsythieae</taxon>
        <taxon>Forsythia</taxon>
    </lineage>
</organism>
<dbReference type="InterPro" id="IPR001806">
    <property type="entry name" value="Small_GTPase"/>
</dbReference>
<comment type="caution">
    <text evidence="1">The sequence shown here is derived from an EMBL/GenBank/DDBJ whole genome shotgun (WGS) entry which is preliminary data.</text>
</comment>
<dbReference type="AlphaFoldDB" id="A0ABD1X9N2"/>
<sequence length="111" mass="12907">MLNLQRETFNHLASCLEDARQHANANMTIYNVDRKQEDLAHRRVVSIEEGEQFARKLGLIFMEASAKTAQKVEKKLSIHITYHKIAERKNTKWRCESVIESRVASLRSEIP</sequence>
<dbReference type="EMBL" id="JBFOLJ010000001">
    <property type="protein sequence ID" value="KAL2558669.1"/>
    <property type="molecule type" value="Genomic_DNA"/>
</dbReference>
<accession>A0ABD1X9N2</accession>
<reference evidence="2" key="1">
    <citation type="submission" date="2024-07" db="EMBL/GenBank/DDBJ databases">
        <title>Two chromosome-level genome assemblies of Korean endemic species Abeliophyllum distichum and Forsythia ovata (Oleaceae).</title>
        <authorList>
            <person name="Jang H."/>
        </authorList>
    </citation>
    <scope>NUCLEOTIDE SEQUENCE [LARGE SCALE GENOMIC DNA]</scope>
</reference>
<dbReference type="InterPro" id="IPR050209">
    <property type="entry name" value="Rab_GTPases_membrane_traffic"/>
</dbReference>
<evidence type="ECO:0000313" key="1">
    <source>
        <dbReference type="EMBL" id="KAL2558669.1"/>
    </source>
</evidence>
<dbReference type="Proteomes" id="UP001604277">
    <property type="component" value="Unassembled WGS sequence"/>
</dbReference>
<evidence type="ECO:0000313" key="2">
    <source>
        <dbReference type="Proteomes" id="UP001604277"/>
    </source>
</evidence>